<reference evidence="10 11" key="1">
    <citation type="submission" date="2020-03" db="EMBL/GenBank/DDBJ databases">
        <title>Propioniciclava sp. nov., isolated from Hydrophilus acuminatus.</title>
        <authorList>
            <person name="Hyun D.-W."/>
            <person name="Bae J.-W."/>
        </authorList>
    </citation>
    <scope>NUCLEOTIDE SEQUENCE [LARGE SCALE GENOMIC DNA]</scope>
    <source>
        <strain evidence="10 11">HDW11</strain>
    </source>
</reference>
<comment type="subcellular location">
    <subcellularLocation>
        <location evidence="1">Cell inner membrane</location>
        <topology evidence="1">Multi-pass membrane protein</topology>
    </subcellularLocation>
    <subcellularLocation>
        <location evidence="8">Cell membrane</location>
        <topology evidence="8">Multi-pass membrane protein</topology>
    </subcellularLocation>
</comment>
<feature type="transmembrane region" description="Helical" evidence="8">
    <location>
        <begin position="254"/>
        <end position="276"/>
    </location>
</feature>
<feature type="domain" description="ABC transmembrane type-1" evidence="9">
    <location>
        <begin position="354"/>
        <end position="544"/>
    </location>
</feature>
<dbReference type="Proteomes" id="UP000501058">
    <property type="component" value="Chromosome"/>
</dbReference>
<evidence type="ECO:0000256" key="6">
    <source>
        <dbReference type="ARBA" id="ARBA00022989"/>
    </source>
</evidence>
<name>A0A6G7Y7I8_9ACTN</name>
<dbReference type="GO" id="GO:0005886">
    <property type="term" value="C:plasma membrane"/>
    <property type="evidence" value="ECO:0007669"/>
    <property type="project" value="UniProtKB-SubCell"/>
</dbReference>
<feature type="transmembrane region" description="Helical" evidence="8">
    <location>
        <begin position="199"/>
        <end position="221"/>
    </location>
</feature>
<evidence type="ECO:0000259" key="9">
    <source>
        <dbReference type="PROSITE" id="PS50928"/>
    </source>
</evidence>
<feature type="transmembrane region" description="Helical" evidence="8">
    <location>
        <begin position="392"/>
        <end position="411"/>
    </location>
</feature>
<proteinExistence type="inferred from homology"/>
<dbReference type="AlphaFoldDB" id="A0A6G7Y7I8"/>
<feature type="domain" description="ABC transmembrane type-1" evidence="9">
    <location>
        <begin position="68"/>
        <end position="273"/>
    </location>
</feature>
<protein>
    <submittedName>
        <fullName evidence="10">Iron ABC transporter permease</fullName>
    </submittedName>
</protein>
<dbReference type="RefSeq" id="WP_166233823.1">
    <property type="nucleotide sequence ID" value="NZ_CP049865.1"/>
</dbReference>
<feature type="transmembrane region" description="Helical" evidence="8">
    <location>
        <begin position="106"/>
        <end position="128"/>
    </location>
</feature>
<dbReference type="InterPro" id="IPR000515">
    <property type="entry name" value="MetI-like"/>
</dbReference>
<evidence type="ECO:0000256" key="1">
    <source>
        <dbReference type="ARBA" id="ARBA00004429"/>
    </source>
</evidence>
<dbReference type="PANTHER" id="PTHR43357:SF3">
    <property type="entry name" value="FE(3+)-TRANSPORT SYSTEM PERMEASE PROTEIN FBPB 2"/>
    <property type="match status" value="1"/>
</dbReference>
<evidence type="ECO:0000256" key="5">
    <source>
        <dbReference type="ARBA" id="ARBA00022692"/>
    </source>
</evidence>
<gene>
    <name evidence="10" type="ORF">G7070_11280</name>
</gene>
<evidence type="ECO:0000256" key="3">
    <source>
        <dbReference type="ARBA" id="ARBA00022475"/>
    </source>
</evidence>
<dbReference type="EMBL" id="CP049865">
    <property type="protein sequence ID" value="QIK72750.1"/>
    <property type="molecule type" value="Genomic_DNA"/>
</dbReference>
<dbReference type="InterPro" id="IPR035906">
    <property type="entry name" value="MetI-like_sf"/>
</dbReference>
<feature type="transmembrane region" description="Helical" evidence="8">
    <location>
        <begin position="417"/>
        <end position="433"/>
    </location>
</feature>
<organism evidence="10 11">
    <name type="scientific">Propioniciclava coleopterorum</name>
    <dbReference type="NCBI Taxonomy" id="2714937"/>
    <lineage>
        <taxon>Bacteria</taxon>
        <taxon>Bacillati</taxon>
        <taxon>Actinomycetota</taxon>
        <taxon>Actinomycetes</taxon>
        <taxon>Propionibacteriales</taxon>
        <taxon>Propionibacteriaceae</taxon>
        <taxon>Propioniciclava</taxon>
    </lineage>
</organism>
<keyword evidence="7 8" id="KW-0472">Membrane</keyword>
<accession>A0A6G7Y7I8</accession>
<keyword evidence="3" id="KW-1003">Cell membrane</keyword>
<evidence type="ECO:0000256" key="8">
    <source>
        <dbReference type="RuleBase" id="RU363032"/>
    </source>
</evidence>
<keyword evidence="4" id="KW-0997">Cell inner membrane</keyword>
<keyword evidence="6 8" id="KW-1133">Transmembrane helix</keyword>
<feature type="transmembrane region" description="Helical" evidence="8">
    <location>
        <begin position="20"/>
        <end position="43"/>
    </location>
</feature>
<feature type="transmembrane region" description="Helical" evidence="8">
    <location>
        <begin position="469"/>
        <end position="490"/>
    </location>
</feature>
<dbReference type="CDD" id="cd06261">
    <property type="entry name" value="TM_PBP2"/>
    <property type="match status" value="2"/>
</dbReference>
<dbReference type="Gene3D" id="1.10.3720.10">
    <property type="entry name" value="MetI-like"/>
    <property type="match status" value="2"/>
</dbReference>
<dbReference type="Pfam" id="PF00528">
    <property type="entry name" value="BPD_transp_1"/>
    <property type="match status" value="2"/>
</dbReference>
<evidence type="ECO:0000256" key="4">
    <source>
        <dbReference type="ARBA" id="ARBA00022519"/>
    </source>
</evidence>
<evidence type="ECO:0000256" key="7">
    <source>
        <dbReference type="ARBA" id="ARBA00023136"/>
    </source>
</evidence>
<feature type="transmembrane region" description="Helical" evidence="8">
    <location>
        <begin position="358"/>
        <end position="380"/>
    </location>
</feature>
<keyword evidence="11" id="KW-1185">Reference proteome</keyword>
<comment type="similarity">
    <text evidence="8">Belongs to the binding-protein-dependent transport system permease family.</text>
</comment>
<evidence type="ECO:0000313" key="10">
    <source>
        <dbReference type="EMBL" id="QIK72750.1"/>
    </source>
</evidence>
<feature type="transmembrane region" description="Helical" evidence="8">
    <location>
        <begin position="523"/>
        <end position="545"/>
    </location>
</feature>
<dbReference type="PANTHER" id="PTHR43357">
    <property type="entry name" value="INNER MEMBRANE ABC TRANSPORTER PERMEASE PROTEIN YDCV"/>
    <property type="match status" value="1"/>
</dbReference>
<feature type="transmembrane region" description="Helical" evidence="8">
    <location>
        <begin position="297"/>
        <end position="316"/>
    </location>
</feature>
<dbReference type="SUPFAM" id="SSF161098">
    <property type="entry name" value="MetI-like"/>
    <property type="match status" value="2"/>
</dbReference>
<evidence type="ECO:0000313" key="11">
    <source>
        <dbReference type="Proteomes" id="UP000501058"/>
    </source>
</evidence>
<dbReference type="PROSITE" id="PS50928">
    <property type="entry name" value="ABC_TM1"/>
    <property type="match status" value="2"/>
</dbReference>
<sequence>MSSATIGQRRRPDFWTWVTWAAFAGFGLFLVYPLVTLIVSGFQDPETHTWTLDNFAKFFGREYYRSALVNSLVVTLVVTFWTVVIAVPMAYFVTRFRIRFQRTMDILIIISLLSPPFIGAYAWILLFGRAGIVTRFLSDTTGFEMPSIYGFNGIAMVFVLKLFPYLYLYACGALRKMDASVGEASESLGATAWRTATKVILPVIVPTILAGSVIVFMRAIADYGTPQLIGEGYTVLPVLIYNEFVGETGGSSNFAAAISVILMVIAGVVFWVQNWLGNRRKFLMSALNPMKPKQLHGWRAVAVNAFLWIIVFVATLPQLTVVYTSFLKTKGVIFVPGFSLESYRQVLDGMMTPVINTFLFGVMAIVIIVVVGVLVAYVSVRRANILTRILDMFIMFPYVIPGAVLGITMLLTFNRPPLMLSGTVAILVIMYVVRRVPYTVRSSAAILHQINPNIEEAAVSLGARPMKSFVRVTLPAMLPGVLSGAVLSWVTVINELSSTLILYTGKTATMSVAIFTEVMRASYGTAAALSTILTITTVLSLLLFFKLSDSDDISV</sequence>
<keyword evidence="2 8" id="KW-0813">Transport</keyword>
<evidence type="ECO:0000256" key="2">
    <source>
        <dbReference type="ARBA" id="ARBA00022448"/>
    </source>
</evidence>
<feature type="transmembrane region" description="Helical" evidence="8">
    <location>
        <begin position="148"/>
        <end position="168"/>
    </location>
</feature>
<feature type="transmembrane region" description="Helical" evidence="8">
    <location>
        <begin position="63"/>
        <end position="94"/>
    </location>
</feature>
<dbReference type="KEGG" id="prv:G7070_11280"/>
<dbReference type="GO" id="GO:0055085">
    <property type="term" value="P:transmembrane transport"/>
    <property type="evidence" value="ECO:0007669"/>
    <property type="project" value="InterPro"/>
</dbReference>
<keyword evidence="5 8" id="KW-0812">Transmembrane</keyword>